<keyword evidence="8 14" id="KW-0863">Zinc-finger</keyword>
<comment type="catalytic activity">
    <reaction evidence="1">
        <text>S-ubiquitinyl-[E2 ubiquitin-conjugating enzyme]-L-cysteine + [acceptor protein]-L-lysine = [E2 ubiquitin-conjugating enzyme]-L-cysteine + N(6)-ubiquitinyl-[acceptor protein]-L-lysine.</text>
        <dbReference type="EC" id="2.3.2.27"/>
    </reaction>
</comment>
<comment type="pathway">
    <text evidence="3">Protein modification; protein ubiquitination.</text>
</comment>
<dbReference type="CDD" id="cd16461">
    <property type="entry name" value="RING-H2_EL5-like"/>
    <property type="match status" value="1"/>
</dbReference>
<evidence type="ECO:0000256" key="1">
    <source>
        <dbReference type="ARBA" id="ARBA00000900"/>
    </source>
</evidence>
<dbReference type="EMBL" id="JBBPBK010000008">
    <property type="protein sequence ID" value="KAK9279546.1"/>
    <property type="molecule type" value="Genomic_DNA"/>
</dbReference>
<dbReference type="GO" id="GO:0016567">
    <property type="term" value="P:protein ubiquitination"/>
    <property type="evidence" value="ECO:0007669"/>
    <property type="project" value="InterPro"/>
</dbReference>
<dbReference type="SUPFAM" id="SSF57850">
    <property type="entry name" value="RING/U-box"/>
    <property type="match status" value="1"/>
</dbReference>
<dbReference type="Proteomes" id="UP001415857">
    <property type="component" value="Unassembled WGS sequence"/>
</dbReference>
<dbReference type="AlphaFoldDB" id="A0AAP0RJZ4"/>
<feature type="region of interest" description="Disordered" evidence="15">
    <location>
        <begin position="1"/>
        <end position="29"/>
    </location>
</feature>
<evidence type="ECO:0000256" key="9">
    <source>
        <dbReference type="ARBA" id="ARBA00022786"/>
    </source>
</evidence>
<dbReference type="PROSITE" id="PS50089">
    <property type="entry name" value="ZF_RING_2"/>
    <property type="match status" value="1"/>
</dbReference>
<evidence type="ECO:0000256" key="11">
    <source>
        <dbReference type="ARBA" id="ARBA00022989"/>
    </source>
</evidence>
<evidence type="ECO:0000256" key="7">
    <source>
        <dbReference type="ARBA" id="ARBA00022723"/>
    </source>
</evidence>
<name>A0AAP0RJZ4_LIQFO</name>
<evidence type="ECO:0000256" key="4">
    <source>
        <dbReference type="ARBA" id="ARBA00012483"/>
    </source>
</evidence>
<protein>
    <recommendedName>
        <fullName evidence="4">RING-type E3 ubiquitin transferase</fullName>
        <ecNumber evidence="4">2.3.2.27</ecNumber>
    </recommendedName>
</protein>
<keyword evidence="5" id="KW-0808">Transferase</keyword>
<evidence type="ECO:0000256" key="5">
    <source>
        <dbReference type="ARBA" id="ARBA00022679"/>
    </source>
</evidence>
<evidence type="ECO:0000256" key="8">
    <source>
        <dbReference type="ARBA" id="ARBA00022771"/>
    </source>
</evidence>
<dbReference type="GO" id="GO:0016020">
    <property type="term" value="C:membrane"/>
    <property type="evidence" value="ECO:0007669"/>
    <property type="project" value="UniProtKB-SubCell"/>
</dbReference>
<dbReference type="InterPro" id="IPR013083">
    <property type="entry name" value="Znf_RING/FYVE/PHD"/>
</dbReference>
<dbReference type="Pfam" id="PF13639">
    <property type="entry name" value="zf-RING_2"/>
    <property type="match status" value="1"/>
</dbReference>
<evidence type="ECO:0000256" key="13">
    <source>
        <dbReference type="ARBA" id="ARBA00024209"/>
    </source>
</evidence>
<dbReference type="Gene3D" id="3.30.40.10">
    <property type="entry name" value="Zinc/RING finger domain, C3HC4 (zinc finger)"/>
    <property type="match status" value="1"/>
</dbReference>
<organism evidence="18 19">
    <name type="scientific">Liquidambar formosana</name>
    <name type="common">Formosan gum</name>
    <dbReference type="NCBI Taxonomy" id="63359"/>
    <lineage>
        <taxon>Eukaryota</taxon>
        <taxon>Viridiplantae</taxon>
        <taxon>Streptophyta</taxon>
        <taxon>Embryophyta</taxon>
        <taxon>Tracheophyta</taxon>
        <taxon>Spermatophyta</taxon>
        <taxon>Magnoliopsida</taxon>
        <taxon>eudicotyledons</taxon>
        <taxon>Gunneridae</taxon>
        <taxon>Pentapetalae</taxon>
        <taxon>Saxifragales</taxon>
        <taxon>Altingiaceae</taxon>
        <taxon>Liquidambar</taxon>
    </lineage>
</organism>
<dbReference type="PANTHER" id="PTHR46913:SF1">
    <property type="entry name" value="RING-H2 FINGER PROTEIN ATL16"/>
    <property type="match status" value="1"/>
</dbReference>
<keyword evidence="6 16" id="KW-0812">Transmembrane</keyword>
<proteinExistence type="inferred from homology"/>
<accession>A0AAP0RJZ4</accession>
<evidence type="ECO:0000256" key="10">
    <source>
        <dbReference type="ARBA" id="ARBA00022833"/>
    </source>
</evidence>
<dbReference type="InterPro" id="IPR044600">
    <property type="entry name" value="ATL1/ATL16-like"/>
</dbReference>
<evidence type="ECO:0000256" key="3">
    <source>
        <dbReference type="ARBA" id="ARBA00004906"/>
    </source>
</evidence>
<comment type="similarity">
    <text evidence="13">Belongs to the RING-type zinc finger family. ATL subfamily.</text>
</comment>
<evidence type="ECO:0000259" key="17">
    <source>
        <dbReference type="PROSITE" id="PS50089"/>
    </source>
</evidence>
<evidence type="ECO:0000256" key="16">
    <source>
        <dbReference type="SAM" id="Phobius"/>
    </source>
</evidence>
<evidence type="ECO:0000313" key="19">
    <source>
        <dbReference type="Proteomes" id="UP001415857"/>
    </source>
</evidence>
<sequence length="249" mass="27804">MKTHNRKLITDDEPTTTQSPFLADSPLPLLQPTNATTFRKPFKPNTPFDSSMALTVLVLLTALFFMGFFSVYIRRFADESPVDIARRRRHHHPQGGQPSTSSSSSSSFTPSRFTSRKGLDSSAVRSLPVFSYGGDVKLPMDCPVCLSEFEEKETVKMIPYCKHVFHQACIDTWLSSHVSCPVCRTTRLFSVEEKKCFVVVEGGFDQPVSESEGRSTVESGDTCTLSIRRTSSCSSLVGERGNLHRTWSF</sequence>
<dbReference type="FunFam" id="3.30.40.10:FF:000187">
    <property type="entry name" value="E3 ubiquitin-protein ligase ATL6"/>
    <property type="match status" value="1"/>
</dbReference>
<comment type="caution">
    <text evidence="18">The sequence shown here is derived from an EMBL/GenBank/DDBJ whole genome shotgun (WGS) entry which is preliminary data.</text>
</comment>
<evidence type="ECO:0000256" key="14">
    <source>
        <dbReference type="PROSITE-ProRule" id="PRU00175"/>
    </source>
</evidence>
<gene>
    <name evidence="18" type="ORF">L1049_013225</name>
</gene>
<comment type="subcellular location">
    <subcellularLocation>
        <location evidence="2">Membrane</location>
        <topology evidence="2">Single-pass membrane protein</topology>
    </subcellularLocation>
</comment>
<feature type="region of interest" description="Disordered" evidence="15">
    <location>
        <begin position="88"/>
        <end position="116"/>
    </location>
</feature>
<keyword evidence="9" id="KW-0833">Ubl conjugation pathway</keyword>
<evidence type="ECO:0000256" key="15">
    <source>
        <dbReference type="SAM" id="MobiDB-lite"/>
    </source>
</evidence>
<reference evidence="18 19" key="1">
    <citation type="journal article" date="2024" name="Plant J.">
        <title>Genome sequences and population genomics reveal climatic adaptation and genomic divergence between two closely related sweetgum species.</title>
        <authorList>
            <person name="Xu W.Q."/>
            <person name="Ren C.Q."/>
            <person name="Zhang X.Y."/>
            <person name="Comes H.P."/>
            <person name="Liu X.H."/>
            <person name="Li Y.G."/>
            <person name="Kettle C.J."/>
            <person name="Jalonen R."/>
            <person name="Gaisberger H."/>
            <person name="Ma Y.Z."/>
            <person name="Qiu Y.X."/>
        </authorList>
    </citation>
    <scope>NUCLEOTIDE SEQUENCE [LARGE SCALE GENOMIC DNA]</scope>
    <source>
        <strain evidence="18">Hangzhou</strain>
    </source>
</reference>
<dbReference type="GO" id="GO:0008270">
    <property type="term" value="F:zinc ion binding"/>
    <property type="evidence" value="ECO:0007669"/>
    <property type="project" value="UniProtKB-KW"/>
</dbReference>
<keyword evidence="7" id="KW-0479">Metal-binding</keyword>
<feature type="domain" description="RING-type" evidence="17">
    <location>
        <begin position="142"/>
        <end position="184"/>
    </location>
</feature>
<evidence type="ECO:0000256" key="6">
    <source>
        <dbReference type="ARBA" id="ARBA00022692"/>
    </source>
</evidence>
<dbReference type="SMART" id="SM00184">
    <property type="entry name" value="RING"/>
    <property type="match status" value="1"/>
</dbReference>
<keyword evidence="19" id="KW-1185">Reference proteome</keyword>
<dbReference type="PANTHER" id="PTHR46913">
    <property type="entry name" value="RING-H2 FINGER PROTEIN ATL16"/>
    <property type="match status" value="1"/>
</dbReference>
<feature type="compositionally biased region" description="Low complexity" evidence="15">
    <location>
        <begin position="98"/>
        <end position="113"/>
    </location>
</feature>
<evidence type="ECO:0000256" key="12">
    <source>
        <dbReference type="ARBA" id="ARBA00023136"/>
    </source>
</evidence>
<dbReference type="GO" id="GO:0061630">
    <property type="term" value="F:ubiquitin protein ligase activity"/>
    <property type="evidence" value="ECO:0007669"/>
    <property type="project" value="UniProtKB-EC"/>
</dbReference>
<evidence type="ECO:0000256" key="2">
    <source>
        <dbReference type="ARBA" id="ARBA00004167"/>
    </source>
</evidence>
<feature type="transmembrane region" description="Helical" evidence="16">
    <location>
        <begin position="52"/>
        <end position="73"/>
    </location>
</feature>
<keyword evidence="12 16" id="KW-0472">Membrane</keyword>
<dbReference type="EC" id="2.3.2.27" evidence="4"/>
<dbReference type="InterPro" id="IPR001841">
    <property type="entry name" value="Znf_RING"/>
</dbReference>
<keyword evidence="10" id="KW-0862">Zinc</keyword>
<keyword evidence="11 16" id="KW-1133">Transmembrane helix</keyword>
<evidence type="ECO:0000313" key="18">
    <source>
        <dbReference type="EMBL" id="KAK9279546.1"/>
    </source>
</evidence>